<name>A0AAD9X9B7_9ROSI</name>
<dbReference type="InterPro" id="IPR038765">
    <property type="entry name" value="Papain-like_cys_pep_sf"/>
</dbReference>
<dbReference type="PROSITE" id="PS50600">
    <property type="entry name" value="ULP_PROTEASE"/>
    <property type="match status" value="1"/>
</dbReference>
<proteinExistence type="inferred from homology"/>
<reference evidence="5" key="1">
    <citation type="journal article" date="2023" name="Plant J.">
        <title>Genome sequences and population genomics provide insights into the demographic history, inbreeding, and mutation load of two 'living fossil' tree species of Dipteronia.</title>
        <authorList>
            <person name="Feng Y."/>
            <person name="Comes H.P."/>
            <person name="Chen J."/>
            <person name="Zhu S."/>
            <person name="Lu R."/>
            <person name="Zhang X."/>
            <person name="Li P."/>
            <person name="Qiu J."/>
            <person name="Olsen K.M."/>
            <person name="Qiu Y."/>
        </authorList>
    </citation>
    <scope>NUCLEOTIDE SEQUENCE</scope>
    <source>
        <strain evidence="5">KIB01</strain>
    </source>
</reference>
<organism evidence="5 6">
    <name type="scientific">Dipteronia dyeriana</name>
    <dbReference type="NCBI Taxonomy" id="168575"/>
    <lineage>
        <taxon>Eukaryota</taxon>
        <taxon>Viridiplantae</taxon>
        <taxon>Streptophyta</taxon>
        <taxon>Embryophyta</taxon>
        <taxon>Tracheophyta</taxon>
        <taxon>Spermatophyta</taxon>
        <taxon>Magnoliopsida</taxon>
        <taxon>eudicotyledons</taxon>
        <taxon>Gunneridae</taxon>
        <taxon>Pentapetalae</taxon>
        <taxon>rosids</taxon>
        <taxon>malvids</taxon>
        <taxon>Sapindales</taxon>
        <taxon>Sapindaceae</taxon>
        <taxon>Hippocastanoideae</taxon>
        <taxon>Acereae</taxon>
        <taxon>Dipteronia</taxon>
    </lineage>
</organism>
<dbReference type="Pfam" id="PF02902">
    <property type="entry name" value="Peptidase_C48"/>
    <property type="match status" value="1"/>
</dbReference>
<dbReference type="InterPro" id="IPR003653">
    <property type="entry name" value="Peptidase_C48_C"/>
</dbReference>
<dbReference type="AlphaFoldDB" id="A0AAD9X9B7"/>
<dbReference type="GO" id="GO:0006508">
    <property type="term" value="P:proteolysis"/>
    <property type="evidence" value="ECO:0007669"/>
    <property type="project" value="UniProtKB-KW"/>
</dbReference>
<dbReference type="Proteomes" id="UP001280121">
    <property type="component" value="Unassembled WGS sequence"/>
</dbReference>
<comment type="similarity">
    <text evidence="1">Belongs to the peptidase C48 family.</text>
</comment>
<evidence type="ECO:0000313" key="6">
    <source>
        <dbReference type="Proteomes" id="UP001280121"/>
    </source>
</evidence>
<keyword evidence="2" id="KW-0645">Protease</keyword>
<dbReference type="Gene3D" id="3.40.395.10">
    <property type="entry name" value="Adenoviral Proteinase, Chain A"/>
    <property type="match status" value="1"/>
</dbReference>
<evidence type="ECO:0000313" key="5">
    <source>
        <dbReference type="EMBL" id="KAK2655264.1"/>
    </source>
</evidence>
<gene>
    <name evidence="5" type="ORF">Ddye_008316</name>
</gene>
<keyword evidence="6" id="KW-1185">Reference proteome</keyword>
<protein>
    <recommendedName>
        <fullName evidence="4">Ubiquitin-like protease family profile domain-containing protein</fullName>
    </recommendedName>
</protein>
<evidence type="ECO:0000256" key="1">
    <source>
        <dbReference type="ARBA" id="ARBA00005234"/>
    </source>
</evidence>
<comment type="caution">
    <text evidence="5">The sequence shown here is derived from an EMBL/GenBank/DDBJ whole genome shotgun (WGS) entry which is preliminary data.</text>
</comment>
<evidence type="ECO:0000259" key="4">
    <source>
        <dbReference type="PROSITE" id="PS50600"/>
    </source>
</evidence>
<dbReference type="SUPFAM" id="SSF54001">
    <property type="entry name" value="Cysteine proteinases"/>
    <property type="match status" value="1"/>
</dbReference>
<evidence type="ECO:0000256" key="2">
    <source>
        <dbReference type="ARBA" id="ARBA00022670"/>
    </source>
</evidence>
<dbReference type="EMBL" id="JANJYI010000003">
    <property type="protein sequence ID" value="KAK2655264.1"/>
    <property type="molecule type" value="Genomic_DNA"/>
</dbReference>
<evidence type="ECO:0000256" key="3">
    <source>
        <dbReference type="ARBA" id="ARBA00022801"/>
    </source>
</evidence>
<sequence length="179" mass="21063">MDAYLHILRKCQLFFQNVYSQMVNILDTQFFSFLEHQYRKMMPRDSCGEITTAQWTILRSWWKDDDLTNVLGGAPIGCRLWHEVDMVLIPCNIGRQHWLPVTVDLTCGKMFIVDPWRQEVPVHIQKQQVAPLHYFMPSMLHQAGFHTARPTELEKFDKTNKPFSVSVVSEKRIPEQKKS</sequence>
<feature type="domain" description="Ubiquitin-like protease family profile" evidence="4">
    <location>
        <begin position="1"/>
        <end position="179"/>
    </location>
</feature>
<keyword evidence="3" id="KW-0378">Hydrolase</keyword>
<accession>A0AAD9X9B7</accession>
<dbReference type="GO" id="GO:0008234">
    <property type="term" value="F:cysteine-type peptidase activity"/>
    <property type="evidence" value="ECO:0007669"/>
    <property type="project" value="InterPro"/>
</dbReference>